<keyword evidence="4" id="KW-1185">Reference proteome</keyword>
<dbReference type="InterPro" id="IPR028098">
    <property type="entry name" value="Glyco_trans_4-like_N"/>
</dbReference>
<evidence type="ECO:0000313" key="3">
    <source>
        <dbReference type="EMBL" id="MFB9057611.1"/>
    </source>
</evidence>
<comment type="caution">
    <text evidence="3">The sequence shown here is derived from an EMBL/GenBank/DDBJ whole genome shotgun (WGS) entry which is preliminary data.</text>
</comment>
<name>A0ABV5FDU4_9FLAO</name>
<evidence type="ECO:0000259" key="1">
    <source>
        <dbReference type="Pfam" id="PF00534"/>
    </source>
</evidence>
<reference evidence="3 4" key="1">
    <citation type="submission" date="2024-09" db="EMBL/GenBank/DDBJ databases">
        <authorList>
            <person name="Sun Q."/>
            <person name="Mori K."/>
        </authorList>
    </citation>
    <scope>NUCLEOTIDE SEQUENCE [LARGE SCALE GENOMIC DNA]</scope>
    <source>
        <strain evidence="3 4">CECT 8622</strain>
    </source>
</reference>
<dbReference type="PANTHER" id="PTHR12526">
    <property type="entry name" value="GLYCOSYLTRANSFERASE"/>
    <property type="match status" value="1"/>
</dbReference>
<feature type="domain" description="Glycosyltransferase subfamily 4-like N-terminal" evidence="2">
    <location>
        <begin position="14"/>
        <end position="182"/>
    </location>
</feature>
<accession>A0ABV5FDU4</accession>
<dbReference type="CDD" id="cd03820">
    <property type="entry name" value="GT4_AmsD-like"/>
    <property type="match status" value="1"/>
</dbReference>
<dbReference type="RefSeq" id="WP_379861852.1">
    <property type="nucleotide sequence ID" value="NZ_JBHMFC010000081.1"/>
</dbReference>
<evidence type="ECO:0000259" key="2">
    <source>
        <dbReference type="Pfam" id="PF13439"/>
    </source>
</evidence>
<dbReference type="EMBL" id="JBHMFC010000081">
    <property type="protein sequence ID" value="MFB9057611.1"/>
    <property type="molecule type" value="Genomic_DNA"/>
</dbReference>
<protein>
    <submittedName>
        <fullName evidence="3">Glycosyltransferase family 4 protein</fullName>
        <ecNumber evidence="3">2.4.-.-</ecNumber>
    </submittedName>
</protein>
<gene>
    <name evidence="3" type="ORF">ACFFU9_12755</name>
</gene>
<keyword evidence="3" id="KW-0808">Transferase</keyword>
<dbReference type="Pfam" id="PF13439">
    <property type="entry name" value="Glyco_transf_4"/>
    <property type="match status" value="1"/>
</dbReference>
<sequence>MTIVYYTDQIHMHGGLERVMANKLNYLSEHTKASLHVVTFQQEENLPCYPLPDTVNLHDLEIPYNRAVSFLHPSNIKYAYTHYKRLKKVLKTINPDVVVVCNYEYGFYFIPFLAKKKNIIKEYHSSRYFYNLKRQQNTNIIKKILYKVTDYFEAKYNHIVVLTSDELNYYKSENKLVIPNAITHFNSKTANLTNKKAISAGRIAPVKGFENLIWAWQEVAKRQPDWVLEIYGDGEVDYIDKLKAQISKLNLNNHVYFKGATNNLEEKILESSIYVMSSHTECFPMVLLEAQACGVPIVSFDCPNGPRHIINHEVDGLLVEKENIQMLAENTLKLINNEKTRMIYGKQGKINVQRFSEEKIMPIWLNIFKNN</sequence>
<dbReference type="Proteomes" id="UP001589585">
    <property type="component" value="Unassembled WGS sequence"/>
</dbReference>
<dbReference type="Gene3D" id="3.40.50.2000">
    <property type="entry name" value="Glycogen Phosphorylase B"/>
    <property type="match status" value="2"/>
</dbReference>
<dbReference type="InterPro" id="IPR001296">
    <property type="entry name" value="Glyco_trans_1"/>
</dbReference>
<dbReference type="SUPFAM" id="SSF53756">
    <property type="entry name" value="UDP-Glycosyltransferase/glycogen phosphorylase"/>
    <property type="match status" value="1"/>
</dbReference>
<feature type="domain" description="Glycosyl transferase family 1" evidence="1">
    <location>
        <begin position="184"/>
        <end position="349"/>
    </location>
</feature>
<keyword evidence="3" id="KW-0328">Glycosyltransferase</keyword>
<dbReference type="EC" id="2.4.-.-" evidence="3"/>
<dbReference type="GO" id="GO:0016757">
    <property type="term" value="F:glycosyltransferase activity"/>
    <property type="evidence" value="ECO:0007669"/>
    <property type="project" value="UniProtKB-KW"/>
</dbReference>
<organism evidence="3 4">
    <name type="scientific">Mariniflexile ostreae</name>
    <dbReference type="NCBI Taxonomy" id="1520892"/>
    <lineage>
        <taxon>Bacteria</taxon>
        <taxon>Pseudomonadati</taxon>
        <taxon>Bacteroidota</taxon>
        <taxon>Flavobacteriia</taxon>
        <taxon>Flavobacteriales</taxon>
        <taxon>Flavobacteriaceae</taxon>
        <taxon>Mariniflexile</taxon>
    </lineage>
</organism>
<evidence type="ECO:0000313" key="4">
    <source>
        <dbReference type="Proteomes" id="UP001589585"/>
    </source>
</evidence>
<proteinExistence type="predicted"/>
<dbReference type="PANTHER" id="PTHR12526:SF630">
    <property type="entry name" value="GLYCOSYLTRANSFERASE"/>
    <property type="match status" value="1"/>
</dbReference>
<dbReference type="Pfam" id="PF00534">
    <property type="entry name" value="Glycos_transf_1"/>
    <property type="match status" value="1"/>
</dbReference>